<evidence type="ECO:0000313" key="2">
    <source>
        <dbReference type="WBParaSite" id="RSKR_0000665900.1"/>
    </source>
</evidence>
<dbReference type="Proteomes" id="UP000095286">
    <property type="component" value="Unplaced"/>
</dbReference>
<sequence>MTKTSNTLVIAAVAVIILAIYGGESHPHHIPLPSFLNNATNATIIGYEHLIKNCSLNTTELTPQVDEVIAEDPSEIVHTAYESFKNNSGVFERPYHGGKDGKKGGHHHGEGGEDGGEGRHRVKRYQHDNSSQSEDQDGDGQ</sequence>
<protein>
    <submittedName>
        <fullName evidence="2">DUF148 domain-containing protein</fullName>
    </submittedName>
</protein>
<proteinExistence type="predicted"/>
<evidence type="ECO:0000313" key="1">
    <source>
        <dbReference type="Proteomes" id="UP000095286"/>
    </source>
</evidence>
<accession>A0AC35U135</accession>
<reference evidence="2" key="1">
    <citation type="submission" date="2016-11" db="UniProtKB">
        <authorList>
            <consortium name="WormBaseParasite"/>
        </authorList>
    </citation>
    <scope>IDENTIFICATION</scope>
    <source>
        <strain evidence="2">KR3021</strain>
    </source>
</reference>
<organism evidence="1 2">
    <name type="scientific">Rhabditophanes sp. KR3021</name>
    <dbReference type="NCBI Taxonomy" id="114890"/>
    <lineage>
        <taxon>Eukaryota</taxon>
        <taxon>Metazoa</taxon>
        <taxon>Ecdysozoa</taxon>
        <taxon>Nematoda</taxon>
        <taxon>Chromadorea</taxon>
        <taxon>Rhabditida</taxon>
        <taxon>Tylenchina</taxon>
        <taxon>Panagrolaimomorpha</taxon>
        <taxon>Strongyloidoidea</taxon>
        <taxon>Alloionematidae</taxon>
        <taxon>Rhabditophanes</taxon>
    </lineage>
</organism>
<name>A0AC35U135_9BILA</name>
<dbReference type="WBParaSite" id="RSKR_0000665900.1">
    <property type="protein sequence ID" value="RSKR_0000665900.1"/>
    <property type="gene ID" value="RSKR_0000665900"/>
</dbReference>